<comment type="caution">
    <text evidence="1">The sequence shown here is derived from an EMBL/GenBank/DDBJ whole genome shotgun (WGS) entry which is preliminary data.</text>
</comment>
<organism evidence="1 2">
    <name type="scientific">Lasiodiplodia theobromae</name>
    <dbReference type="NCBI Taxonomy" id="45133"/>
    <lineage>
        <taxon>Eukaryota</taxon>
        <taxon>Fungi</taxon>
        <taxon>Dikarya</taxon>
        <taxon>Ascomycota</taxon>
        <taxon>Pezizomycotina</taxon>
        <taxon>Dothideomycetes</taxon>
        <taxon>Dothideomycetes incertae sedis</taxon>
        <taxon>Botryosphaeriales</taxon>
        <taxon>Botryosphaeriaceae</taxon>
        <taxon>Lasiodiplodia</taxon>
    </lineage>
</organism>
<sequence length="143" mass="15774">MASFFPHAQRAEDQRYAHSILTVQSLLRGFTIGPVIALTPFSIKTIQNTYRRNQPLSADQLRAGIIRSGARGVAIGTTINAFLLVCRMWGKDESAWKDRSWSLLANKRQRLEDLWCLGSAGLGAGAAMGAGWDWVLSWAQLGI</sequence>
<evidence type="ECO:0000313" key="1">
    <source>
        <dbReference type="EMBL" id="KAF9630722.1"/>
    </source>
</evidence>
<accession>A0A8H7ITN2</accession>
<evidence type="ECO:0000313" key="2">
    <source>
        <dbReference type="Proteomes" id="UP000627934"/>
    </source>
</evidence>
<protein>
    <submittedName>
        <fullName evidence="1">Uncharacterized protein</fullName>
    </submittedName>
</protein>
<reference evidence="1" key="2">
    <citation type="journal article" date="2018" name="DNA Res.">
        <title>Comparative genome and transcriptome analyses reveal adaptations to opportunistic infections in woody plant degrading pathogens of Botryosphaeriaceae.</title>
        <authorList>
            <person name="Yan J.Y."/>
            <person name="Zhao W.S."/>
            <person name="Chen Z."/>
            <person name="Xing Q.K."/>
            <person name="Zhang W."/>
            <person name="Chethana K.W.T."/>
            <person name="Xue M.F."/>
            <person name="Xu J.P."/>
            <person name="Phillips A.J.L."/>
            <person name="Wang Y."/>
            <person name="Liu J.H."/>
            <person name="Liu M."/>
            <person name="Zhou Y."/>
            <person name="Jayawardena R.S."/>
            <person name="Manawasinghe I.S."/>
            <person name="Huang J.B."/>
            <person name="Qiao G.H."/>
            <person name="Fu C.Y."/>
            <person name="Guo F.F."/>
            <person name="Dissanayake A.J."/>
            <person name="Peng Y.L."/>
            <person name="Hyde K.D."/>
            <person name="Li X.H."/>
        </authorList>
    </citation>
    <scope>NUCLEOTIDE SEQUENCE</scope>
    <source>
        <strain evidence="1">CSS-01s</strain>
    </source>
</reference>
<proteinExistence type="predicted"/>
<dbReference type="AlphaFoldDB" id="A0A8H7ITN2"/>
<name>A0A8H7ITN2_9PEZI</name>
<dbReference type="EMBL" id="MDYX01000041">
    <property type="protein sequence ID" value="KAF9630722.1"/>
    <property type="molecule type" value="Genomic_DNA"/>
</dbReference>
<dbReference type="Proteomes" id="UP000627934">
    <property type="component" value="Unassembled WGS sequence"/>
</dbReference>
<reference evidence="1" key="1">
    <citation type="submission" date="2016-08" db="EMBL/GenBank/DDBJ databases">
        <authorList>
            <person name="Yan J."/>
        </authorList>
    </citation>
    <scope>NUCLEOTIDE SEQUENCE</scope>
    <source>
        <strain evidence="1">CSS-01s</strain>
    </source>
</reference>
<gene>
    <name evidence="1" type="ORF">BFW01_g1284</name>
</gene>